<evidence type="ECO:0000256" key="2">
    <source>
        <dbReference type="ARBA" id="ARBA00022741"/>
    </source>
</evidence>
<keyword evidence="5" id="KW-0808">Transferase</keyword>
<protein>
    <submittedName>
        <fullName evidence="5">Serine/threonine protein kinase</fullName>
    </submittedName>
</protein>
<dbReference type="InterPro" id="IPR000719">
    <property type="entry name" value="Prot_kinase_dom"/>
</dbReference>
<comment type="similarity">
    <text evidence="1">Belongs to the protein kinase superfamily. STE Ser/Thr protein kinase family. STE20 subfamily.</text>
</comment>
<dbReference type="InterPro" id="IPR011009">
    <property type="entry name" value="Kinase-like_dom_sf"/>
</dbReference>
<keyword evidence="2" id="KW-0547">Nucleotide-binding</keyword>
<dbReference type="PROSITE" id="PS50011">
    <property type="entry name" value="PROTEIN_KINASE_DOM"/>
    <property type="match status" value="1"/>
</dbReference>
<dbReference type="GO" id="GO:0004674">
    <property type="term" value="F:protein serine/threonine kinase activity"/>
    <property type="evidence" value="ECO:0007669"/>
    <property type="project" value="UniProtKB-KW"/>
</dbReference>
<name>A0A4R4W6N1_9ACTN</name>
<dbReference type="GO" id="GO:0005524">
    <property type="term" value="F:ATP binding"/>
    <property type="evidence" value="ECO:0007669"/>
    <property type="project" value="UniProtKB-KW"/>
</dbReference>
<proteinExistence type="inferred from homology"/>
<comment type="caution">
    <text evidence="5">The sequence shown here is derived from an EMBL/GenBank/DDBJ whole genome shotgun (WGS) entry which is preliminary data.</text>
</comment>
<evidence type="ECO:0000313" key="5">
    <source>
        <dbReference type="EMBL" id="TDD11324.1"/>
    </source>
</evidence>
<evidence type="ECO:0000256" key="3">
    <source>
        <dbReference type="ARBA" id="ARBA00022840"/>
    </source>
</evidence>
<keyword evidence="6" id="KW-1185">Reference proteome</keyword>
<dbReference type="SMART" id="SM00220">
    <property type="entry name" value="S_TKc"/>
    <property type="match status" value="1"/>
</dbReference>
<evidence type="ECO:0000313" key="6">
    <source>
        <dbReference type="Proteomes" id="UP000295172"/>
    </source>
</evidence>
<keyword evidence="3" id="KW-0067">ATP-binding</keyword>
<dbReference type="Proteomes" id="UP000295172">
    <property type="component" value="Unassembled WGS sequence"/>
</dbReference>
<dbReference type="AlphaFoldDB" id="A0A4R4W6N1"/>
<reference evidence="5 6" key="1">
    <citation type="submission" date="2019-02" db="EMBL/GenBank/DDBJ databases">
        <title>Draft genome sequences of novel Actinobacteria.</title>
        <authorList>
            <person name="Sahin N."/>
            <person name="Ay H."/>
            <person name="Saygin H."/>
        </authorList>
    </citation>
    <scope>NUCLEOTIDE SEQUENCE [LARGE SCALE GENOMIC DNA]</scope>
    <source>
        <strain evidence="5 6">16K104</strain>
    </source>
</reference>
<dbReference type="PANTHER" id="PTHR45832:SF22">
    <property type="entry name" value="SERINE_THREONINE-PROTEIN KINASE SAMKA-RELATED"/>
    <property type="match status" value="1"/>
</dbReference>
<dbReference type="Pfam" id="PF00069">
    <property type="entry name" value="Pkinase"/>
    <property type="match status" value="1"/>
</dbReference>
<dbReference type="PANTHER" id="PTHR45832">
    <property type="entry name" value="SERINE/THREONINE-PROTEIN KINASE SAMKA-RELATED-RELATED"/>
    <property type="match status" value="1"/>
</dbReference>
<evidence type="ECO:0000256" key="1">
    <source>
        <dbReference type="ARBA" id="ARBA00008874"/>
    </source>
</evidence>
<accession>A0A4R4W6N1</accession>
<dbReference type="SUPFAM" id="SSF56112">
    <property type="entry name" value="Protein kinase-like (PK-like)"/>
    <property type="match status" value="1"/>
</dbReference>
<organism evidence="5 6">
    <name type="scientific">Kribbella turkmenica</name>
    <dbReference type="NCBI Taxonomy" id="2530375"/>
    <lineage>
        <taxon>Bacteria</taxon>
        <taxon>Bacillati</taxon>
        <taxon>Actinomycetota</taxon>
        <taxon>Actinomycetes</taxon>
        <taxon>Propionibacteriales</taxon>
        <taxon>Kribbellaceae</taxon>
        <taxon>Kribbella</taxon>
    </lineage>
</organism>
<dbReference type="InterPro" id="IPR051931">
    <property type="entry name" value="PAK3-like"/>
</dbReference>
<feature type="non-terminal residue" evidence="5">
    <location>
        <position position="152"/>
    </location>
</feature>
<evidence type="ECO:0000259" key="4">
    <source>
        <dbReference type="PROSITE" id="PS50011"/>
    </source>
</evidence>
<keyword evidence="5" id="KW-0723">Serine/threonine-protein kinase</keyword>
<feature type="domain" description="Protein kinase" evidence="4">
    <location>
        <begin position="9"/>
        <end position="152"/>
    </location>
</feature>
<dbReference type="EMBL" id="SMKR01000342">
    <property type="protein sequence ID" value="TDD11324.1"/>
    <property type="molecule type" value="Genomic_DNA"/>
</dbReference>
<dbReference type="Gene3D" id="1.10.510.10">
    <property type="entry name" value="Transferase(Phosphotransferase) domain 1"/>
    <property type="match status" value="1"/>
</dbReference>
<dbReference type="RefSeq" id="WP_165949577.1">
    <property type="nucleotide sequence ID" value="NZ_SMKR01000342.1"/>
</dbReference>
<gene>
    <name evidence="5" type="ORF">E1218_35770</name>
</gene>
<sequence length="152" mass="16664">MALEDIAGYSLRRKLGSGSAGIVWLVRDRATGRSAVLKRVPVTAITHPKELREDLTVLQRVNHPHLARLQEVRETGTEWLFISQYVVAGTLSALLNRRGPLTDGELVTLLTPLTQALDHLHRSGLVHGRVTPANIMFDADGRPVLTDAALHA</sequence>
<keyword evidence="5" id="KW-0418">Kinase</keyword>